<name>A0A0F9A4W9_9ZZZZ</name>
<proteinExistence type="predicted"/>
<dbReference type="AlphaFoldDB" id="A0A0F9A4W9"/>
<dbReference type="EMBL" id="LAZR01044492">
    <property type="protein sequence ID" value="KKL04515.1"/>
    <property type="molecule type" value="Genomic_DNA"/>
</dbReference>
<organism evidence="1">
    <name type="scientific">marine sediment metagenome</name>
    <dbReference type="NCBI Taxonomy" id="412755"/>
    <lineage>
        <taxon>unclassified sequences</taxon>
        <taxon>metagenomes</taxon>
        <taxon>ecological metagenomes</taxon>
    </lineage>
</organism>
<sequence>MIKKKQESKKPRSPYDIWLELFQVFEDHHV</sequence>
<feature type="non-terminal residue" evidence="1">
    <location>
        <position position="30"/>
    </location>
</feature>
<accession>A0A0F9A4W9</accession>
<gene>
    <name evidence="1" type="ORF">LCGC14_2615250</name>
</gene>
<comment type="caution">
    <text evidence="1">The sequence shown here is derived from an EMBL/GenBank/DDBJ whole genome shotgun (WGS) entry which is preliminary data.</text>
</comment>
<reference evidence="1" key="1">
    <citation type="journal article" date="2015" name="Nature">
        <title>Complex archaea that bridge the gap between prokaryotes and eukaryotes.</title>
        <authorList>
            <person name="Spang A."/>
            <person name="Saw J.H."/>
            <person name="Jorgensen S.L."/>
            <person name="Zaremba-Niedzwiedzka K."/>
            <person name="Martijn J."/>
            <person name="Lind A.E."/>
            <person name="van Eijk R."/>
            <person name="Schleper C."/>
            <person name="Guy L."/>
            <person name="Ettema T.J."/>
        </authorList>
    </citation>
    <scope>NUCLEOTIDE SEQUENCE</scope>
</reference>
<protein>
    <submittedName>
        <fullName evidence="1">Uncharacterized protein</fullName>
    </submittedName>
</protein>
<evidence type="ECO:0000313" key="1">
    <source>
        <dbReference type="EMBL" id="KKL04515.1"/>
    </source>
</evidence>